<gene>
    <name evidence="2" type="ORF">NP589_11490</name>
</gene>
<proteinExistence type="predicted"/>
<protein>
    <submittedName>
        <fullName evidence="2">AAA family ATPase</fullName>
    </submittedName>
</protein>
<evidence type="ECO:0000259" key="1">
    <source>
        <dbReference type="Pfam" id="PF13304"/>
    </source>
</evidence>
<dbReference type="Pfam" id="PF13304">
    <property type="entry name" value="AAA_21"/>
    <property type="match status" value="2"/>
</dbReference>
<dbReference type="InterPro" id="IPR027417">
    <property type="entry name" value="P-loop_NTPase"/>
</dbReference>
<comment type="caution">
    <text evidence="2">The sequence shown here is derived from an EMBL/GenBank/DDBJ whole genome shotgun (WGS) entry which is preliminary data.</text>
</comment>
<sequence length="369" mass="41886">MSEQNNTHIHQIKLKGFKSIKSLDLKMSPINILIGANGAGKTNFISLFTFLRSLSEGKLQTYTEKQGYANTFFHFGSKLTQKIIIDIDIGNNGYHVEFIHSENNDALVFDTEYCTVSTSKYQWAIRGKLGESGLLPGSESDSDYVRKYTREFMQKCRVYHFHDTSPTAGFKQAQKLSSSAFLNSDASNLAPFLRFLRDRHPSSYQDIISAIQTVTPFFHDFYLEPRGEKGDESLLLRWTHRDHDAPFSANQLSDGTARFICMAALFLQPEAYRPSAIILDEPELGLHPAALNVLSEMIKTASKQNQVICSTQSVAFANQFEPDDFIIVDQMKGVSTFKRPDKKFLENWLEDYGMGDIWTKNLIGGRPEW</sequence>
<dbReference type="PIRSF" id="PIRSF029347">
    <property type="entry name" value="RecF"/>
    <property type="match status" value="1"/>
</dbReference>
<keyword evidence="3" id="KW-1185">Reference proteome</keyword>
<evidence type="ECO:0000313" key="2">
    <source>
        <dbReference type="EMBL" id="MCQ8118049.1"/>
    </source>
</evidence>
<dbReference type="RefSeq" id="WP_256607113.1">
    <property type="nucleotide sequence ID" value="NZ_JANIBL010000032.1"/>
</dbReference>
<reference evidence="2 3" key="1">
    <citation type="submission" date="2022-07" db="EMBL/GenBank/DDBJ databases">
        <title>Methylomonas rivi sp. nov., Methylomonas rosea sp. nov., Methylomonas aureus sp. nov. and Methylomonas subterranea sp. nov., four novel methanotrophs isolated from a freshwater creek and the deep terrestrial subsurface.</title>
        <authorList>
            <person name="Abin C."/>
            <person name="Sankaranarayanan K."/>
            <person name="Garner C."/>
            <person name="Sindelar R."/>
            <person name="Kotary K."/>
            <person name="Garner R."/>
            <person name="Barclay S."/>
            <person name="Lawson P."/>
            <person name="Krumholz L."/>
        </authorList>
    </citation>
    <scope>NUCLEOTIDE SEQUENCE [LARGE SCALE GENOMIC DNA]</scope>
    <source>
        <strain evidence="2 3">WSC-7</strain>
    </source>
</reference>
<name>A0ABT1TTG1_9GAMM</name>
<organism evidence="2 3">
    <name type="scientific">Methylomonas rosea</name>
    <dbReference type="NCBI Taxonomy" id="2952227"/>
    <lineage>
        <taxon>Bacteria</taxon>
        <taxon>Pseudomonadati</taxon>
        <taxon>Pseudomonadota</taxon>
        <taxon>Gammaproteobacteria</taxon>
        <taxon>Methylococcales</taxon>
        <taxon>Methylococcaceae</taxon>
        <taxon>Methylomonas</taxon>
    </lineage>
</organism>
<evidence type="ECO:0000313" key="3">
    <source>
        <dbReference type="Proteomes" id="UP001524570"/>
    </source>
</evidence>
<dbReference type="SUPFAM" id="SSF52540">
    <property type="entry name" value="P-loop containing nucleoside triphosphate hydrolases"/>
    <property type="match status" value="1"/>
</dbReference>
<dbReference type="EMBL" id="JANIBL010000032">
    <property type="protein sequence ID" value="MCQ8118049.1"/>
    <property type="molecule type" value="Genomic_DNA"/>
</dbReference>
<dbReference type="PANTHER" id="PTHR32182">
    <property type="entry name" value="DNA REPLICATION AND REPAIR PROTEIN RECF"/>
    <property type="match status" value="1"/>
</dbReference>
<dbReference type="PANTHER" id="PTHR32182:SF22">
    <property type="entry name" value="ATP-DEPENDENT ENDONUCLEASE, OLD FAMILY-RELATED"/>
    <property type="match status" value="1"/>
</dbReference>
<dbReference type="Proteomes" id="UP001524570">
    <property type="component" value="Unassembled WGS sequence"/>
</dbReference>
<dbReference type="InterPro" id="IPR014555">
    <property type="entry name" value="RecF-like"/>
</dbReference>
<feature type="domain" description="ATPase AAA-type core" evidence="1">
    <location>
        <begin position="195"/>
        <end position="316"/>
    </location>
</feature>
<dbReference type="Gene3D" id="3.40.50.300">
    <property type="entry name" value="P-loop containing nucleotide triphosphate hydrolases"/>
    <property type="match status" value="1"/>
</dbReference>
<dbReference type="CDD" id="cd00267">
    <property type="entry name" value="ABC_ATPase"/>
    <property type="match status" value="1"/>
</dbReference>
<feature type="domain" description="ATPase AAA-type core" evidence="1">
    <location>
        <begin position="30"/>
        <end position="63"/>
    </location>
</feature>
<dbReference type="InterPro" id="IPR003959">
    <property type="entry name" value="ATPase_AAA_core"/>
</dbReference>
<accession>A0ABT1TTG1</accession>